<dbReference type="InterPro" id="IPR010982">
    <property type="entry name" value="Lambda_DNA-bd_dom_sf"/>
</dbReference>
<dbReference type="PROSITE" id="PS50943">
    <property type="entry name" value="HTH_CROC1"/>
    <property type="match status" value="1"/>
</dbReference>
<dbReference type="PROSITE" id="PS50005">
    <property type="entry name" value="TPR"/>
    <property type="match status" value="1"/>
</dbReference>
<dbReference type="EMBL" id="LFVU01000005">
    <property type="protein sequence ID" value="KMT22690.1"/>
    <property type="molecule type" value="Genomic_DNA"/>
</dbReference>
<dbReference type="SMART" id="SM00028">
    <property type="entry name" value="TPR"/>
    <property type="match status" value="4"/>
</dbReference>
<dbReference type="STRING" id="1121307.CLCY_11c00240"/>
<dbReference type="Gene3D" id="1.25.40.10">
    <property type="entry name" value="Tetratricopeptide repeat domain"/>
    <property type="match status" value="1"/>
</dbReference>
<protein>
    <submittedName>
        <fullName evidence="3">Tetratricopeptide repeat/DNA binding domain protein</fullName>
    </submittedName>
</protein>
<keyword evidence="4" id="KW-1185">Reference proteome</keyword>
<name>A0A0J8D9H5_CLOCY</name>
<dbReference type="Gene3D" id="1.10.260.40">
    <property type="entry name" value="lambda repressor-like DNA-binding domains"/>
    <property type="match status" value="1"/>
</dbReference>
<dbReference type="GO" id="GO:0003677">
    <property type="term" value="F:DNA binding"/>
    <property type="evidence" value="ECO:0007669"/>
    <property type="project" value="InterPro"/>
</dbReference>
<feature type="domain" description="HTH cro/C1-type" evidence="2">
    <location>
        <begin position="10"/>
        <end position="63"/>
    </location>
</feature>
<evidence type="ECO:0000259" key="2">
    <source>
        <dbReference type="PROSITE" id="PS50943"/>
    </source>
</evidence>
<dbReference type="SMART" id="SM00530">
    <property type="entry name" value="HTH_XRE"/>
    <property type="match status" value="1"/>
</dbReference>
<dbReference type="RefSeq" id="WP_048569708.1">
    <property type="nucleotide sequence ID" value="NZ_LFVU01000005.1"/>
</dbReference>
<dbReference type="InterPro" id="IPR019734">
    <property type="entry name" value="TPR_rpt"/>
</dbReference>
<comment type="caution">
    <text evidence="3">The sequence shown here is derived from an EMBL/GenBank/DDBJ whole genome shotgun (WGS) entry which is preliminary data.</text>
</comment>
<dbReference type="CDD" id="cd00093">
    <property type="entry name" value="HTH_XRE"/>
    <property type="match status" value="1"/>
</dbReference>
<dbReference type="PATRIC" id="fig|1121307.3.peg.139"/>
<dbReference type="SUPFAM" id="SSF47413">
    <property type="entry name" value="lambda repressor-like DNA-binding domains"/>
    <property type="match status" value="1"/>
</dbReference>
<feature type="repeat" description="TPR" evidence="1">
    <location>
        <begin position="394"/>
        <end position="427"/>
    </location>
</feature>
<organism evidence="3 4">
    <name type="scientific">Clostridium cylindrosporum DSM 605</name>
    <dbReference type="NCBI Taxonomy" id="1121307"/>
    <lineage>
        <taxon>Bacteria</taxon>
        <taxon>Bacillati</taxon>
        <taxon>Bacillota</taxon>
        <taxon>Clostridia</taxon>
        <taxon>Eubacteriales</taxon>
        <taxon>Clostridiaceae</taxon>
        <taxon>Clostridium</taxon>
    </lineage>
</organism>
<dbReference type="InterPro" id="IPR001387">
    <property type="entry name" value="Cro/C1-type_HTH"/>
</dbReference>
<gene>
    <name evidence="3" type="ORF">CLCY_11c00240</name>
</gene>
<reference evidence="3 4" key="1">
    <citation type="submission" date="2015-06" db="EMBL/GenBank/DDBJ databases">
        <title>Draft genome sequence of the purine-degrading Clostridium cylindrosporum HC-1 (DSM 605).</title>
        <authorList>
            <person name="Poehlein A."/>
            <person name="Schiel-Bengelsdorf B."/>
            <person name="Bengelsdorf F."/>
            <person name="Daniel R."/>
            <person name="Duerre P."/>
        </authorList>
    </citation>
    <scope>NUCLEOTIDE SEQUENCE [LARGE SCALE GENOMIC DNA]</scope>
    <source>
        <strain evidence="3 4">DSM 605</strain>
    </source>
</reference>
<evidence type="ECO:0000256" key="1">
    <source>
        <dbReference type="PROSITE-ProRule" id="PRU00339"/>
    </source>
</evidence>
<dbReference type="InterPro" id="IPR011990">
    <property type="entry name" value="TPR-like_helical_dom_sf"/>
</dbReference>
<accession>A0A0J8D9H5</accession>
<sequence>MEILSLGSKVKIKRKEKNMKLKDLAGDRITPGQISLIETGKSNPSDDLLKYLADKLDTTVEYFLESETKQAEDVCRFYSDIVESSLQCENYLRAEENIEKGLHYAIEYKVESYQGIFNYQKSNLSLLREDYNNAQKYALSALVIFLKVSHDPDIIKTFILLGELAIKVKEYNLAYNYYKEAETSYNKSDSSDKLLRIKIYYKIARCLSKLSEHSKAIDYALMVEKEVKELEDYKIYADTLMILAIAFWERGEKEKALEYAEKAKSICSQNRDLIFIANVEEDVGEFLINSLNVEDGLEHLKRALEIKNSIKGEKTEETIIKMTSGLIECRKYTEALDLIDHLEEKYDLNSQTKIKVFEYKYRIYKEINETSKSEEQILNLIKFLELVDEKEKLVHYYMLIASFYNEIEEDKLALKFFQKAFEVKKNQYSI</sequence>
<dbReference type="Pfam" id="PF01381">
    <property type="entry name" value="HTH_3"/>
    <property type="match status" value="1"/>
</dbReference>
<evidence type="ECO:0000313" key="4">
    <source>
        <dbReference type="Proteomes" id="UP000036756"/>
    </source>
</evidence>
<evidence type="ECO:0000313" key="3">
    <source>
        <dbReference type="EMBL" id="KMT22690.1"/>
    </source>
</evidence>
<dbReference type="Proteomes" id="UP000036756">
    <property type="component" value="Unassembled WGS sequence"/>
</dbReference>
<keyword evidence="1" id="KW-0802">TPR repeat</keyword>
<proteinExistence type="predicted"/>
<dbReference type="AlphaFoldDB" id="A0A0J8D9H5"/>
<dbReference type="SUPFAM" id="SSF48452">
    <property type="entry name" value="TPR-like"/>
    <property type="match status" value="1"/>
</dbReference>